<dbReference type="AlphaFoldDB" id="A0A9X2BXR5"/>
<sequence length="227" mass="24997">MTVYFLRSGADGHVKIGCTGDVGRRMAQLQTGSATVLTLLRTADGDLPEERWLHRRFADQHVRDEWFEFVPEMLTVAVPRASMAEDRGANLANVMFRHHGASRAECEAFAQARLEEGARLTEQGQEMAGLLREVSALWDERPHATYYEILQLAAGDSGAAYALLVGDIVFHTLHIAKNTSPAEFAAHFKGHPDEKRVLASLRWLRGFLCAHIEATALANAASSEDAA</sequence>
<feature type="domain" description="Bacteriophage T5 Orf172 DNA-binding" evidence="1">
    <location>
        <begin position="8"/>
        <end position="82"/>
    </location>
</feature>
<dbReference type="Pfam" id="PF13455">
    <property type="entry name" value="MUG113"/>
    <property type="match status" value="1"/>
</dbReference>
<dbReference type="RefSeq" id="WP_248667359.1">
    <property type="nucleotide sequence ID" value="NZ_JALPRX010000054.1"/>
</dbReference>
<proteinExistence type="predicted"/>
<dbReference type="InterPro" id="IPR018306">
    <property type="entry name" value="Phage_T5_Orf172_DNA-bd"/>
</dbReference>
<comment type="caution">
    <text evidence="2">The sequence shown here is derived from an EMBL/GenBank/DDBJ whole genome shotgun (WGS) entry which is preliminary data.</text>
</comment>
<name>A0A9X2BXR5_9PROT</name>
<keyword evidence="3" id="KW-1185">Reference proteome</keyword>
<dbReference type="EMBL" id="JALPRX010000054">
    <property type="protein sequence ID" value="MCK8785235.1"/>
    <property type="molecule type" value="Genomic_DNA"/>
</dbReference>
<evidence type="ECO:0000313" key="3">
    <source>
        <dbReference type="Proteomes" id="UP001139516"/>
    </source>
</evidence>
<accession>A0A9X2BXR5</accession>
<reference evidence="2" key="1">
    <citation type="submission" date="2022-04" db="EMBL/GenBank/DDBJ databases">
        <title>Roseomonas acroporae sp. nov., isolated from coral Acropora digitifera.</title>
        <authorList>
            <person name="Sun H."/>
        </authorList>
    </citation>
    <scope>NUCLEOTIDE SEQUENCE</scope>
    <source>
        <strain evidence="2">NAR14</strain>
    </source>
</reference>
<dbReference type="SMART" id="SM00974">
    <property type="entry name" value="T5orf172"/>
    <property type="match status" value="1"/>
</dbReference>
<protein>
    <submittedName>
        <fullName evidence="2">GIY-YIG nuclease family protein</fullName>
    </submittedName>
</protein>
<organism evidence="2 3">
    <name type="scientific">Roseomonas acroporae</name>
    <dbReference type="NCBI Taxonomy" id="2937791"/>
    <lineage>
        <taxon>Bacteria</taxon>
        <taxon>Pseudomonadati</taxon>
        <taxon>Pseudomonadota</taxon>
        <taxon>Alphaproteobacteria</taxon>
        <taxon>Acetobacterales</taxon>
        <taxon>Roseomonadaceae</taxon>
        <taxon>Roseomonas</taxon>
    </lineage>
</organism>
<gene>
    <name evidence="2" type="ORF">M0638_12650</name>
</gene>
<dbReference type="Proteomes" id="UP001139516">
    <property type="component" value="Unassembled WGS sequence"/>
</dbReference>
<evidence type="ECO:0000313" key="2">
    <source>
        <dbReference type="EMBL" id="MCK8785235.1"/>
    </source>
</evidence>
<evidence type="ECO:0000259" key="1">
    <source>
        <dbReference type="SMART" id="SM00974"/>
    </source>
</evidence>